<evidence type="ECO:0000256" key="4">
    <source>
        <dbReference type="ARBA" id="ARBA00023295"/>
    </source>
</evidence>
<dbReference type="Gene3D" id="3.20.20.70">
    <property type="entry name" value="Aldolase class I"/>
    <property type="match status" value="1"/>
</dbReference>
<name>A0A5K7SFF0_9BACT</name>
<keyword evidence="4" id="KW-0326">Glycosidase</keyword>
<organism evidence="6 7">
    <name type="scientific">Aquipluma nitroreducens</name>
    <dbReference type="NCBI Taxonomy" id="2010828"/>
    <lineage>
        <taxon>Bacteria</taxon>
        <taxon>Pseudomonadati</taxon>
        <taxon>Bacteroidota</taxon>
        <taxon>Bacteroidia</taxon>
        <taxon>Marinilabiliales</taxon>
        <taxon>Prolixibacteraceae</taxon>
        <taxon>Aquipluma</taxon>
    </lineage>
</organism>
<sequence>MGLDEQTQYTKIGNIIREINPDVVFNVCRWQFPGTWATNLADSWRISGDIDNTFKSILNIIELNADLWKYASLGHVNDMDMLQVGRGMSYEEDKTHFSMWCMMNSPLLAGNDLRNMSEETIGILTFEEVIALNQDPLVCQARRLKKNSVLEVWAKPLISTMSGKVAVALLNRSEKTATISFNPDSIGIAAKKGYTMRDLWAKKDFTYSENQKISFEIPAHGVVILKIVGTMKPHNVFQYK</sequence>
<feature type="domain" description="Alpha galactosidase C-terminal" evidence="5">
    <location>
        <begin position="150"/>
        <end position="227"/>
    </location>
</feature>
<dbReference type="InterPro" id="IPR013785">
    <property type="entry name" value="Aldolase_TIM"/>
</dbReference>
<dbReference type="Pfam" id="PF17801">
    <property type="entry name" value="Melibiase_C"/>
    <property type="match status" value="1"/>
</dbReference>
<dbReference type="PANTHER" id="PTHR11452">
    <property type="entry name" value="ALPHA-GALACTOSIDASE/ALPHA-N-ACETYLGALACTOSAMINIDASE"/>
    <property type="match status" value="1"/>
</dbReference>
<comment type="similarity">
    <text evidence="1">Belongs to the glycosyl hydrolase 27 family.</text>
</comment>
<keyword evidence="2" id="KW-0732">Signal</keyword>
<evidence type="ECO:0000313" key="7">
    <source>
        <dbReference type="Proteomes" id="UP001193389"/>
    </source>
</evidence>
<dbReference type="GO" id="GO:0005975">
    <property type="term" value="P:carbohydrate metabolic process"/>
    <property type="evidence" value="ECO:0007669"/>
    <property type="project" value="InterPro"/>
</dbReference>
<keyword evidence="7" id="KW-1185">Reference proteome</keyword>
<protein>
    <submittedName>
        <fullName evidence="6">Alpha-galactosidase</fullName>
    </submittedName>
</protein>
<dbReference type="PANTHER" id="PTHR11452:SF75">
    <property type="entry name" value="ALPHA-GALACTOSIDASE MEL1"/>
    <property type="match status" value="1"/>
</dbReference>
<accession>A0A5K7SFF0</accession>
<proteinExistence type="inferred from homology"/>
<gene>
    <name evidence="6" type="ORF">AQPE_4390</name>
</gene>
<dbReference type="Proteomes" id="UP001193389">
    <property type="component" value="Chromosome"/>
</dbReference>
<evidence type="ECO:0000256" key="3">
    <source>
        <dbReference type="ARBA" id="ARBA00022801"/>
    </source>
</evidence>
<dbReference type="Pfam" id="PF16499">
    <property type="entry name" value="Melibiase_2"/>
    <property type="match status" value="1"/>
</dbReference>
<dbReference type="GO" id="GO:0004553">
    <property type="term" value="F:hydrolase activity, hydrolyzing O-glycosyl compounds"/>
    <property type="evidence" value="ECO:0007669"/>
    <property type="project" value="InterPro"/>
</dbReference>
<dbReference type="InterPro" id="IPR017853">
    <property type="entry name" value="GH"/>
</dbReference>
<dbReference type="AlphaFoldDB" id="A0A5K7SFF0"/>
<evidence type="ECO:0000256" key="2">
    <source>
        <dbReference type="ARBA" id="ARBA00022729"/>
    </source>
</evidence>
<dbReference type="InterPro" id="IPR002241">
    <property type="entry name" value="Glyco_hydro_27"/>
</dbReference>
<dbReference type="Gene3D" id="2.60.40.1180">
    <property type="entry name" value="Golgi alpha-mannosidase II"/>
    <property type="match status" value="1"/>
</dbReference>
<evidence type="ECO:0000256" key="1">
    <source>
        <dbReference type="ARBA" id="ARBA00009743"/>
    </source>
</evidence>
<dbReference type="SUPFAM" id="SSF51445">
    <property type="entry name" value="(Trans)glycosidases"/>
    <property type="match status" value="1"/>
</dbReference>
<dbReference type="EMBL" id="AP018694">
    <property type="protein sequence ID" value="BBE20199.1"/>
    <property type="molecule type" value="Genomic_DNA"/>
</dbReference>
<evidence type="ECO:0000313" key="6">
    <source>
        <dbReference type="EMBL" id="BBE20199.1"/>
    </source>
</evidence>
<dbReference type="InterPro" id="IPR041233">
    <property type="entry name" value="Melibiase_C"/>
</dbReference>
<reference evidence="6" key="1">
    <citation type="journal article" date="2020" name="Int. J. Syst. Evol. Microbiol.">
        <title>Aquipluma nitroreducens gen. nov. sp. nov., a novel facultatively anaerobic bacterium isolated from a freshwater lake.</title>
        <authorList>
            <person name="Watanabe M."/>
            <person name="Kojima H."/>
            <person name="Fukui M."/>
        </authorList>
    </citation>
    <scope>NUCLEOTIDE SEQUENCE</scope>
    <source>
        <strain evidence="6">MeG22</strain>
    </source>
</reference>
<evidence type="ECO:0000259" key="5">
    <source>
        <dbReference type="Pfam" id="PF17801"/>
    </source>
</evidence>
<dbReference type="SUPFAM" id="SSF51011">
    <property type="entry name" value="Glycosyl hydrolase domain"/>
    <property type="match status" value="1"/>
</dbReference>
<keyword evidence="3" id="KW-0378">Hydrolase</keyword>
<dbReference type="InterPro" id="IPR013780">
    <property type="entry name" value="Glyco_hydro_b"/>
</dbReference>
<dbReference type="KEGG" id="anf:AQPE_4390"/>